<feature type="DNA-binding region" description="H-T-H motif" evidence="5">
    <location>
        <begin position="29"/>
        <end position="48"/>
    </location>
</feature>
<evidence type="ECO:0000256" key="3">
    <source>
        <dbReference type="ARBA" id="ARBA00023125"/>
    </source>
</evidence>
<sequence>MANRTPLSRGRILEAAVRVADRGGLAAVSMRSVAREAGVEAMSLYHHVANKQAVLDALAGWAFEQIPLPEGGGDWRAEMGARARASREVLGAHPWALGLLESRSNPARAVLAHHDATIGALRAGGFSLWLAAHAYSLLDAYVFGFVLTEQNLPFEEGQDAEDFVVGLEMPADEFPHLAAFMGELIVGGSYDFADEFAVGLEMILDQLATRLRLENRA</sequence>
<dbReference type="SUPFAM" id="SSF46689">
    <property type="entry name" value="Homeodomain-like"/>
    <property type="match status" value="1"/>
</dbReference>
<dbReference type="GO" id="GO:0003700">
    <property type="term" value="F:DNA-binding transcription factor activity"/>
    <property type="evidence" value="ECO:0007669"/>
    <property type="project" value="TreeGrafter"/>
</dbReference>
<keyword evidence="1" id="KW-0678">Repressor</keyword>
<dbReference type="Pfam" id="PF02909">
    <property type="entry name" value="TetR_C_1"/>
    <property type="match status" value="1"/>
</dbReference>
<evidence type="ECO:0000256" key="1">
    <source>
        <dbReference type="ARBA" id="ARBA00022491"/>
    </source>
</evidence>
<dbReference type="PANTHER" id="PTHR30055">
    <property type="entry name" value="HTH-TYPE TRANSCRIPTIONAL REGULATOR RUTR"/>
    <property type="match status" value="1"/>
</dbReference>
<dbReference type="AlphaFoldDB" id="A0A7W4UK82"/>
<keyword evidence="8" id="KW-1185">Reference proteome</keyword>
<dbReference type="GO" id="GO:0046677">
    <property type="term" value="P:response to antibiotic"/>
    <property type="evidence" value="ECO:0007669"/>
    <property type="project" value="InterPro"/>
</dbReference>
<dbReference type="PROSITE" id="PS50977">
    <property type="entry name" value="HTH_TETR_2"/>
    <property type="match status" value="1"/>
</dbReference>
<dbReference type="InterPro" id="IPR001647">
    <property type="entry name" value="HTH_TetR"/>
</dbReference>
<dbReference type="EMBL" id="JACHWJ010000001">
    <property type="protein sequence ID" value="MBB2955986.1"/>
    <property type="molecule type" value="Genomic_DNA"/>
</dbReference>
<dbReference type="GO" id="GO:0000976">
    <property type="term" value="F:transcription cis-regulatory region binding"/>
    <property type="evidence" value="ECO:0007669"/>
    <property type="project" value="TreeGrafter"/>
</dbReference>
<dbReference type="InterPro" id="IPR009057">
    <property type="entry name" value="Homeodomain-like_sf"/>
</dbReference>
<dbReference type="SUPFAM" id="SSF48498">
    <property type="entry name" value="Tetracyclin repressor-like, C-terminal domain"/>
    <property type="match status" value="1"/>
</dbReference>
<dbReference type="Pfam" id="PF00440">
    <property type="entry name" value="TetR_N"/>
    <property type="match status" value="1"/>
</dbReference>
<name>A0A7W4UK82_9MICO</name>
<dbReference type="GO" id="GO:0045892">
    <property type="term" value="P:negative regulation of DNA-templated transcription"/>
    <property type="evidence" value="ECO:0007669"/>
    <property type="project" value="InterPro"/>
</dbReference>
<gene>
    <name evidence="7" type="ORF">FHX72_000098</name>
</gene>
<evidence type="ECO:0000256" key="2">
    <source>
        <dbReference type="ARBA" id="ARBA00023015"/>
    </source>
</evidence>
<dbReference type="InterPro" id="IPR050109">
    <property type="entry name" value="HTH-type_TetR-like_transc_reg"/>
</dbReference>
<dbReference type="Proteomes" id="UP000545286">
    <property type="component" value="Unassembled WGS sequence"/>
</dbReference>
<dbReference type="Gene3D" id="1.10.10.60">
    <property type="entry name" value="Homeodomain-like"/>
    <property type="match status" value="1"/>
</dbReference>
<accession>A0A7W4UK82</accession>
<evidence type="ECO:0000313" key="8">
    <source>
        <dbReference type="Proteomes" id="UP000545286"/>
    </source>
</evidence>
<dbReference type="InterPro" id="IPR003012">
    <property type="entry name" value="Tet_transcr_reg_TetR"/>
</dbReference>
<dbReference type="PANTHER" id="PTHR30055:SF151">
    <property type="entry name" value="TRANSCRIPTIONAL REGULATORY PROTEIN"/>
    <property type="match status" value="1"/>
</dbReference>
<proteinExistence type="predicted"/>
<dbReference type="RefSeq" id="WP_183622401.1">
    <property type="nucleotide sequence ID" value="NZ_JACHWJ010000001.1"/>
</dbReference>
<organism evidence="7 8">
    <name type="scientific">Pseudoclavibacter helvolus</name>
    <dbReference type="NCBI Taxonomy" id="255205"/>
    <lineage>
        <taxon>Bacteria</taxon>
        <taxon>Bacillati</taxon>
        <taxon>Actinomycetota</taxon>
        <taxon>Actinomycetes</taxon>
        <taxon>Micrococcales</taxon>
        <taxon>Microbacteriaceae</taxon>
        <taxon>Pseudoclavibacter</taxon>
    </lineage>
</organism>
<dbReference type="InterPro" id="IPR004111">
    <property type="entry name" value="Repressor_TetR_C"/>
</dbReference>
<evidence type="ECO:0000313" key="7">
    <source>
        <dbReference type="EMBL" id="MBB2955986.1"/>
    </source>
</evidence>
<evidence type="ECO:0000256" key="4">
    <source>
        <dbReference type="ARBA" id="ARBA00023163"/>
    </source>
</evidence>
<keyword evidence="3 5" id="KW-0238">DNA-binding</keyword>
<reference evidence="7 8" key="1">
    <citation type="submission" date="2020-08" db="EMBL/GenBank/DDBJ databases">
        <title>Sequencing the genomes of 1000 actinobacteria strains.</title>
        <authorList>
            <person name="Klenk H.-P."/>
        </authorList>
    </citation>
    <scope>NUCLEOTIDE SEQUENCE [LARGE SCALE GENOMIC DNA]</scope>
    <source>
        <strain evidence="7 8">DSM 20419</strain>
    </source>
</reference>
<dbReference type="Gene3D" id="1.10.357.10">
    <property type="entry name" value="Tetracycline Repressor, domain 2"/>
    <property type="match status" value="1"/>
</dbReference>
<keyword evidence="2" id="KW-0805">Transcription regulation</keyword>
<evidence type="ECO:0000256" key="5">
    <source>
        <dbReference type="PROSITE-ProRule" id="PRU00335"/>
    </source>
</evidence>
<dbReference type="InterPro" id="IPR036271">
    <property type="entry name" value="Tet_transcr_reg_TetR-rel_C_sf"/>
</dbReference>
<dbReference type="PRINTS" id="PR00455">
    <property type="entry name" value="HTHTETR"/>
</dbReference>
<keyword evidence="4" id="KW-0804">Transcription</keyword>
<comment type="caution">
    <text evidence="7">The sequence shown here is derived from an EMBL/GenBank/DDBJ whole genome shotgun (WGS) entry which is preliminary data.</text>
</comment>
<feature type="domain" description="HTH tetR-type" evidence="6">
    <location>
        <begin position="6"/>
        <end position="66"/>
    </location>
</feature>
<dbReference type="PRINTS" id="PR00400">
    <property type="entry name" value="TETREPRESSOR"/>
</dbReference>
<protein>
    <submittedName>
        <fullName evidence="7">AcrR family transcriptional regulator</fullName>
    </submittedName>
</protein>
<evidence type="ECO:0000259" key="6">
    <source>
        <dbReference type="PROSITE" id="PS50977"/>
    </source>
</evidence>